<proteinExistence type="predicted"/>
<comment type="caution">
    <text evidence="1">The sequence shown here is derived from an EMBL/GenBank/DDBJ whole genome shotgun (WGS) entry which is preliminary data.</text>
</comment>
<dbReference type="AlphaFoldDB" id="X1S5K0"/>
<evidence type="ECO:0008006" key="2">
    <source>
        <dbReference type="Google" id="ProtNLM"/>
    </source>
</evidence>
<reference evidence="1" key="1">
    <citation type="journal article" date="2014" name="Front. Microbiol.">
        <title>High frequency of phylogenetically diverse reductive dehalogenase-homologous genes in deep subseafloor sedimentary metagenomes.</title>
        <authorList>
            <person name="Kawai M."/>
            <person name="Futagami T."/>
            <person name="Toyoda A."/>
            <person name="Takaki Y."/>
            <person name="Nishi S."/>
            <person name="Hori S."/>
            <person name="Arai W."/>
            <person name="Tsubouchi T."/>
            <person name="Morono Y."/>
            <person name="Uchiyama I."/>
            <person name="Ito T."/>
            <person name="Fujiyama A."/>
            <person name="Inagaki F."/>
            <person name="Takami H."/>
        </authorList>
    </citation>
    <scope>NUCLEOTIDE SEQUENCE</scope>
    <source>
        <strain evidence="1">Expedition CK06-06</strain>
    </source>
</reference>
<evidence type="ECO:0000313" key="1">
    <source>
        <dbReference type="EMBL" id="GAI70720.1"/>
    </source>
</evidence>
<organism evidence="1">
    <name type="scientific">marine sediment metagenome</name>
    <dbReference type="NCBI Taxonomy" id="412755"/>
    <lineage>
        <taxon>unclassified sequences</taxon>
        <taxon>metagenomes</taxon>
        <taxon>ecological metagenomes</taxon>
    </lineage>
</organism>
<sequence length="59" mass="6529">MERRIGVYVCHCGANIAGTVDVEQVAEFAKGLPSVVIVRDYKFVCSDPGQDLIRNDIME</sequence>
<gene>
    <name evidence="1" type="ORF">S06H3_65643</name>
</gene>
<feature type="non-terminal residue" evidence="1">
    <location>
        <position position="59"/>
    </location>
</feature>
<protein>
    <recommendedName>
        <fullName evidence="2">Disulfide reductase</fullName>
    </recommendedName>
</protein>
<dbReference type="EMBL" id="BARV01044292">
    <property type="protein sequence ID" value="GAI70720.1"/>
    <property type="molecule type" value="Genomic_DNA"/>
</dbReference>
<name>X1S5K0_9ZZZZ</name>
<accession>X1S5K0</accession>